<accession>A0A1Z3N9V0</accession>
<name>A0A1Z3N9V0_BDEBC</name>
<dbReference type="AlphaFoldDB" id="A0A1Z3N9V0"/>
<protein>
    <submittedName>
        <fullName evidence="1">Uncharacterized protein</fullName>
    </submittedName>
</protein>
<gene>
    <name evidence="1" type="ORF">B9G79_12065</name>
</gene>
<evidence type="ECO:0000313" key="2">
    <source>
        <dbReference type="Proteomes" id="UP000197003"/>
    </source>
</evidence>
<dbReference type="RefSeq" id="WP_088565729.1">
    <property type="nucleotide sequence ID" value="NZ_CP020946.1"/>
</dbReference>
<evidence type="ECO:0000313" key="1">
    <source>
        <dbReference type="EMBL" id="ASD64250.1"/>
    </source>
</evidence>
<dbReference type="EMBL" id="CP020946">
    <property type="protein sequence ID" value="ASD64250.1"/>
    <property type="molecule type" value="Genomic_DNA"/>
</dbReference>
<sequence length="247" mass="28526">MTRLDKKPTLRVGSEKMFIHLLLDPTHEMITGLISNPNRFKSWTDYVEFIQSILPLTSIQTAKVTRLDLNIDFNTPFNQLIQQINIKQKSTGTRYEDKKGERTGIYIGKGSEILVIYDKSKKDKLSSSHSRIELRLARKKLPTQSLYDLPQYLKSKSFFSHLEGVYVAPTPTLISDSQKKKIQEFQSILQRDGFFAARKAMDQNRNFDRDFVQVLKISPWPTHPSEIFKRGIQAFLEGNSDTTSDLH</sequence>
<organism evidence="1 2">
    <name type="scientific">Bdellovibrio bacteriovorus</name>
    <dbReference type="NCBI Taxonomy" id="959"/>
    <lineage>
        <taxon>Bacteria</taxon>
        <taxon>Pseudomonadati</taxon>
        <taxon>Bdellovibrionota</taxon>
        <taxon>Bdellovibrionia</taxon>
        <taxon>Bdellovibrionales</taxon>
        <taxon>Pseudobdellovibrionaceae</taxon>
        <taxon>Bdellovibrio</taxon>
    </lineage>
</organism>
<dbReference type="Proteomes" id="UP000197003">
    <property type="component" value="Chromosome"/>
</dbReference>
<proteinExistence type="predicted"/>
<reference evidence="1 2" key="1">
    <citation type="submission" date="2017-04" db="EMBL/GenBank/DDBJ databases">
        <title>Whole genome sequence of Bdellovibrio bacteriovorus strain SSB218315.</title>
        <authorList>
            <person name="Oyedara O."/>
            <person name="Rodriguez-Perez M.A."/>
        </authorList>
    </citation>
    <scope>NUCLEOTIDE SEQUENCE [LARGE SCALE GENOMIC DNA]</scope>
    <source>
        <strain evidence="1 2">SSB218315</strain>
    </source>
</reference>